<evidence type="ECO:0000256" key="1">
    <source>
        <dbReference type="ARBA" id="ARBA00004496"/>
    </source>
</evidence>
<feature type="compositionally biased region" description="Basic and acidic residues" evidence="3">
    <location>
        <begin position="976"/>
        <end position="1003"/>
    </location>
</feature>
<dbReference type="Pfam" id="PF15780">
    <property type="entry name" value="ASH"/>
    <property type="match status" value="1"/>
</dbReference>
<name>A0A8K0CSV8_IGNLU</name>
<feature type="region of interest" description="Disordered" evidence="3">
    <location>
        <begin position="976"/>
        <end position="1009"/>
    </location>
</feature>
<feature type="compositionally biased region" description="Basic and acidic residues" evidence="3">
    <location>
        <begin position="1068"/>
        <end position="1084"/>
    </location>
</feature>
<dbReference type="InterPro" id="IPR013783">
    <property type="entry name" value="Ig-like_fold"/>
</dbReference>
<feature type="compositionally biased region" description="Basic and acidic residues" evidence="3">
    <location>
        <begin position="264"/>
        <end position="312"/>
    </location>
</feature>
<dbReference type="Proteomes" id="UP000801492">
    <property type="component" value="Unassembled WGS sequence"/>
</dbReference>
<comment type="caution">
    <text evidence="5">The sequence shown here is derived from an EMBL/GenBank/DDBJ whole genome shotgun (WGS) entry which is preliminary data.</text>
</comment>
<evidence type="ECO:0000313" key="6">
    <source>
        <dbReference type="Proteomes" id="UP000801492"/>
    </source>
</evidence>
<feature type="region of interest" description="Disordered" evidence="3">
    <location>
        <begin position="729"/>
        <end position="749"/>
    </location>
</feature>
<dbReference type="InterPro" id="IPR031549">
    <property type="entry name" value="ASH"/>
</dbReference>
<dbReference type="OrthoDB" id="6612278at2759"/>
<dbReference type="PANTHER" id="PTHR22538:SF0">
    <property type="entry name" value="CILIA- AND FLAGELLA-ASSOCIATED PROTEIN 74"/>
    <property type="match status" value="1"/>
</dbReference>
<organism evidence="5 6">
    <name type="scientific">Ignelater luminosus</name>
    <name type="common">Cucubano</name>
    <name type="synonym">Pyrophorus luminosus</name>
    <dbReference type="NCBI Taxonomy" id="2038154"/>
    <lineage>
        <taxon>Eukaryota</taxon>
        <taxon>Metazoa</taxon>
        <taxon>Ecdysozoa</taxon>
        <taxon>Arthropoda</taxon>
        <taxon>Hexapoda</taxon>
        <taxon>Insecta</taxon>
        <taxon>Pterygota</taxon>
        <taxon>Neoptera</taxon>
        <taxon>Endopterygota</taxon>
        <taxon>Coleoptera</taxon>
        <taxon>Polyphaga</taxon>
        <taxon>Elateriformia</taxon>
        <taxon>Elateroidea</taxon>
        <taxon>Elateridae</taxon>
        <taxon>Agrypninae</taxon>
        <taxon>Pyrophorini</taxon>
        <taxon>Ignelater</taxon>
    </lineage>
</organism>
<keyword evidence="2" id="KW-0963">Cytoplasm</keyword>
<accession>A0A8K0CSV8</accession>
<feature type="region of interest" description="Disordered" evidence="3">
    <location>
        <begin position="257"/>
        <end position="312"/>
    </location>
</feature>
<dbReference type="EMBL" id="VTPC01008291">
    <property type="protein sequence ID" value="KAF2893015.1"/>
    <property type="molecule type" value="Genomic_DNA"/>
</dbReference>
<proteinExistence type="predicted"/>
<sequence length="1116" mass="129429">MELELRKNSEQRISKEFDNDYEAYLCENIRRDEELIKFIDEFVNSREFHLVQMQNKYKKVFDYNSDCVCTECWENTKKPDLIKRAQEIWAAERRFEKYVKDKYSKGIIKKQERSIAIIREKIAEAKERHLCHIDEREQIKEKHREKVLDDLKNLYGIPTTHLTTKGRVVDKVLAYYKVRYTQRKRKKKRMISIIQKIINEYKRQKKIDELKNKRYDTKVVRKEKILTTMTIIGTKIELLPQYEPTTEIKQEQLMEISELEQPEPEQKDKEVVPADKNEKNKEISKSEEKPQKDKADKPGKKDNADKGNKKGKIAELQEEKELVLPYIPQNKRYKIKPIKIQKIEELIQKFDIMKVVEQEGKKFQEKRESSKGVFYAEDSLFYCHPKSLIFHGYKNGVVYRKRLKVYNGGHVEKKCRFHLVRLDELNPLLVEVEPIGIQSIIPGMYFNITVTFTPEMLDKRVNGNIIFLTYQSSKNEYLQVSIPISCIPWCSDVNITPETITFEPLPIWKAKQICDYKNYKTIKFINTGRKPCRIIINKMRDPLRLDDTPSQLSELMSDLDLNEIKTSNTDEILFIKEKNVRESANDLENNKYELYVPTHESEIFAKKVMDECIECVFNAFVFSSYCFHVEGNSEKRVKVYFRNIDHVGYYNEKYLISIFEKFDDNMLSCVGSQKVQLTVVARPQLPEDIIIETATELKREQLSQQKILEWESKQKNGSVTKTIKLDAAKGKNGKDGKNGKNGKKDAKRTSKQEMAEFVVEDKEIVLDYLDMYPAEMVAWKNMDPYYIEAKFCCTLTYSSVEIARDPEKLFFTALCRVVRPSFVSNLNTQHIDFGSVTVGMTARKVLSIQNIQYEPIKPTVTILSPTGFFTCPSPRNIVLPPQHLLQLPLKFTPLEEKQVIEYFEIKAGSTICPLIVSGEGHSCNITINPDFLVCRLEASTGDFADCTIEINNQGKGSVTIEFVKICELIGEIKPGPDEKNGKNASKESKIKLNPKEGKKDNGSSKKGKFTNELTIKEEESLKNNFIHKEGESYFEILGATNNTVDVPPLSKRLVKIHFGVPLPPQNDQIKKGKKGAEKKAKPEKQAGPQKYYVAKYNFMLGKTTFLKDAIILATFI</sequence>
<gene>
    <name evidence="5" type="ORF">ILUMI_13155</name>
</gene>
<feature type="domain" description="Abnormal spindle-like microcephaly-associated protein ASH" evidence="4">
    <location>
        <begin position="829"/>
        <end position="903"/>
    </location>
</feature>
<reference evidence="5" key="1">
    <citation type="submission" date="2019-08" db="EMBL/GenBank/DDBJ databases">
        <title>The genome of the North American firefly Photinus pyralis.</title>
        <authorList>
            <consortium name="Photinus pyralis genome working group"/>
            <person name="Fallon T.R."/>
            <person name="Sander Lower S.E."/>
            <person name="Weng J.-K."/>
        </authorList>
    </citation>
    <scope>NUCLEOTIDE SEQUENCE</scope>
    <source>
        <strain evidence="5">TRF0915ILg1</strain>
        <tissue evidence="5">Whole body</tissue>
    </source>
</reference>
<dbReference type="PANTHER" id="PTHR22538">
    <property type="entry name" value="CILIA- AND FLAGELLA-ASSOCIATED PROTEIN 74"/>
    <property type="match status" value="1"/>
</dbReference>
<keyword evidence="6" id="KW-1185">Reference proteome</keyword>
<evidence type="ECO:0000256" key="2">
    <source>
        <dbReference type="ARBA" id="ARBA00022490"/>
    </source>
</evidence>
<protein>
    <recommendedName>
        <fullName evidence="4">Abnormal spindle-like microcephaly-associated protein ASH domain-containing protein</fullName>
    </recommendedName>
</protein>
<evidence type="ECO:0000259" key="4">
    <source>
        <dbReference type="Pfam" id="PF15780"/>
    </source>
</evidence>
<evidence type="ECO:0000256" key="3">
    <source>
        <dbReference type="SAM" id="MobiDB-lite"/>
    </source>
</evidence>
<comment type="subcellular location">
    <subcellularLocation>
        <location evidence="1">Cytoplasm</location>
    </subcellularLocation>
</comment>
<evidence type="ECO:0000313" key="5">
    <source>
        <dbReference type="EMBL" id="KAF2893015.1"/>
    </source>
</evidence>
<feature type="region of interest" description="Disordered" evidence="3">
    <location>
        <begin position="1064"/>
        <end position="1084"/>
    </location>
</feature>
<dbReference type="AlphaFoldDB" id="A0A8K0CSV8"/>
<dbReference type="Pfam" id="PF24771">
    <property type="entry name" value="Ig_CFAP74_1st"/>
    <property type="match status" value="1"/>
</dbReference>
<dbReference type="Gene3D" id="2.60.40.10">
    <property type="entry name" value="Immunoglobulins"/>
    <property type="match status" value="1"/>
</dbReference>